<accession>A0A2D4MQB6</accession>
<evidence type="ECO:0000256" key="1">
    <source>
        <dbReference type="SAM" id="MobiDB-lite"/>
    </source>
</evidence>
<reference evidence="2" key="1">
    <citation type="submission" date="2017-07" db="EMBL/GenBank/DDBJ databases">
        <authorList>
            <person name="Mikheyev A."/>
            <person name="Grau M."/>
        </authorList>
    </citation>
    <scope>NUCLEOTIDE SEQUENCE</scope>
    <source>
        <tissue evidence="2">Venom_gland</tissue>
    </source>
</reference>
<reference evidence="2" key="2">
    <citation type="submission" date="2017-11" db="EMBL/GenBank/DDBJ databases">
        <title>Coralsnake Venomics: Analyses of Venom Gland Transcriptomes and Proteomes of Six Brazilian Taxa.</title>
        <authorList>
            <person name="Aird S.D."/>
            <person name="Jorge da Silva N."/>
            <person name="Qiu L."/>
            <person name="Villar-Briones A."/>
            <person name="Aparecida-Saddi V."/>
            <person name="Campos-Telles M.P."/>
            <person name="Grau M."/>
            <person name="Mikheyev A.S."/>
        </authorList>
    </citation>
    <scope>NUCLEOTIDE SEQUENCE</scope>
    <source>
        <tissue evidence="2">Venom_gland</tissue>
    </source>
</reference>
<name>A0A2D4MQB6_9SAUR</name>
<organism evidence="2">
    <name type="scientific">Micrurus spixii</name>
    <name type="common">Amazon coral snake</name>
    <dbReference type="NCBI Taxonomy" id="129469"/>
    <lineage>
        <taxon>Eukaryota</taxon>
        <taxon>Metazoa</taxon>
        <taxon>Chordata</taxon>
        <taxon>Craniata</taxon>
        <taxon>Vertebrata</taxon>
        <taxon>Euteleostomi</taxon>
        <taxon>Lepidosauria</taxon>
        <taxon>Squamata</taxon>
        <taxon>Bifurcata</taxon>
        <taxon>Unidentata</taxon>
        <taxon>Episquamata</taxon>
        <taxon>Toxicofera</taxon>
        <taxon>Serpentes</taxon>
        <taxon>Colubroidea</taxon>
        <taxon>Elapidae</taxon>
        <taxon>Elapinae</taxon>
        <taxon>Micrurus</taxon>
    </lineage>
</organism>
<evidence type="ECO:0000313" key="2">
    <source>
        <dbReference type="EMBL" id="LAB35258.1"/>
    </source>
</evidence>
<feature type="region of interest" description="Disordered" evidence="1">
    <location>
        <begin position="150"/>
        <end position="171"/>
    </location>
</feature>
<dbReference type="EMBL" id="IACM01118508">
    <property type="protein sequence ID" value="LAB35258.1"/>
    <property type="molecule type" value="Transcribed_RNA"/>
</dbReference>
<protein>
    <submittedName>
        <fullName evidence="2">Uncharacterized protein</fullName>
    </submittedName>
</protein>
<proteinExistence type="predicted"/>
<dbReference type="AlphaFoldDB" id="A0A2D4MQB6"/>
<sequence length="171" mass="19582">MVGLSDHQDDVQVVPMMEEILKVLLLIAVKQWSPRGDKVGSHHHQQVGGVVGEDIIKHFQPFFPCQDFREHGFQKGPGIALRGYIVLHQMVKKLFVMMCQDVFHHAEDIDGRVWEKFKPVLTPIDYYGSHHLEADELIVLEEFDKGKNQQRDVRHLTKDGGPVSQARKSPL</sequence>